<dbReference type="InterPro" id="IPR015943">
    <property type="entry name" value="WD40/YVTN_repeat-like_dom_sf"/>
</dbReference>
<dbReference type="OrthoDB" id="340259at2759"/>
<evidence type="ECO:0000256" key="1">
    <source>
        <dbReference type="ARBA" id="ARBA00022574"/>
    </source>
</evidence>
<organism evidence="4 5">
    <name type="scientific">Gymnopus androsaceus JB14</name>
    <dbReference type="NCBI Taxonomy" id="1447944"/>
    <lineage>
        <taxon>Eukaryota</taxon>
        <taxon>Fungi</taxon>
        <taxon>Dikarya</taxon>
        <taxon>Basidiomycota</taxon>
        <taxon>Agaricomycotina</taxon>
        <taxon>Agaricomycetes</taxon>
        <taxon>Agaricomycetidae</taxon>
        <taxon>Agaricales</taxon>
        <taxon>Marasmiineae</taxon>
        <taxon>Omphalotaceae</taxon>
        <taxon>Gymnopus</taxon>
    </lineage>
</organism>
<dbReference type="SUPFAM" id="SSF50978">
    <property type="entry name" value="WD40 repeat-like"/>
    <property type="match status" value="1"/>
</dbReference>
<dbReference type="Pfam" id="PF00400">
    <property type="entry name" value="WD40"/>
    <property type="match status" value="2"/>
</dbReference>
<feature type="repeat" description="WD" evidence="3">
    <location>
        <begin position="1"/>
        <end position="29"/>
    </location>
</feature>
<dbReference type="AlphaFoldDB" id="A0A6A4GCM8"/>
<dbReference type="PANTHER" id="PTHR19848">
    <property type="entry name" value="WD40 REPEAT PROTEIN"/>
    <property type="match status" value="1"/>
</dbReference>
<evidence type="ECO:0000256" key="3">
    <source>
        <dbReference type="PROSITE-ProRule" id="PRU00221"/>
    </source>
</evidence>
<keyword evidence="1 3" id="KW-0853">WD repeat</keyword>
<dbReference type="PROSITE" id="PS50294">
    <property type="entry name" value="WD_REPEATS_REGION"/>
    <property type="match status" value="1"/>
</dbReference>
<feature type="repeat" description="WD" evidence="3">
    <location>
        <begin position="31"/>
        <end position="61"/>
    </location>
</feature>
<dbReference type="InterPro" id="IPR019775">
    <property type="entry name" value="WD40_repeat_CS"/>
</dbReference>
<keyword evidence="5" id="KW-1185">Reference proteome</keyword>
<evidence type="ECO:0000256" key="2">
    <source>
        <dbReference type="ARBA" id="ARBA00022737"/>
    </source>
</evidence>
<sequence>SPDGTRIVSGSHDKTLRIWDATTGAQIGHHLEVHDNVVSSAAFSPDGTSIISDSEEKTLRIAQDSTILSNTLAHHHKFLQAHNDWSLSSDGWITFPNCPHGIIWIPPQFRNPLWRPRTTCIISRAGYTKLSFEGCVYGEEWFHCIED</sequence>
<dbReference type="Proteomes" id="UP000799118">
    <property type="component" value="Unassembled WGS sequence"/>
</dbReference>
<proteinExistence type="predicted"/>
<reference evidence="4" key="1">
    <citation type="journal article" date="2019" name="Environ. Microbiol.">
        <title>Fungal ecological strategies reflected in gene transcription - a case study of two litter decomposers.</title>
        <authorList>
            <person name="Barbi F."/>
            <person name="Kohler A."/>
            <person name="Barry K."/>
            <person name="Baskaran P."/>
            <person name="Daum C."/>
            <person name="Fauchery L."/>
            <person name="Ihrmark K."/>
            <person name="Kuo A."/>
            <person name="LaButti K."/>
            <person name="Lipzen A."/>
            <person name="Morin E."/>
            <person name="Grigoriev I.V."/>
            <person name="Henrissat B."/>
            <person name="Lindahl B."/>
            <person name="Martin F."/>
        </authorList>
    </citation>
    <scope>NUCLEOTIDE SEQUENCE</scope>
    <source>
        <strain evidence="4">JB14</strain>
    </source>
</reference>
<dbReference type="EMBL" id="ML770585">
    <property type="protein sequence ID" value="KAE9383286.1"/>
    <property type="molecule type" value="Genomic_DNA"/>
</dbReference>
<evidence type="ECO:0000313" key="5">
    <source>
        <dbReference type="Proteomes" id="UP000799118"/>
    </source>
</evidence>
<evidence type="ECO:0000313" key="4">
    <source>
        <dbReference type="EMBL" id="KAE9383286.1"/>
    </source>
</evidence>
<keyword evidence="2" id="KW-0677">Repeat</keyword>
<accession>A0A6A4GCM8</accession>
<protein>
    <submittedName>
        <fullName evidence="4">Uncharacterized protein</fullName>
    </submittedName>
</protein>
<feature type="non-terminal residue" evidence="4">
    <location>
        <position position="1"/>
    </location>
</feature>
<dbReference type="PROSITE" id="PS00678">
    <property type="entry name" value="WD_REPEATS_1"/>
    <property type="match status" value="1"/>
</dbReference>
<dbReference type="PANTHER" id="PTHR19848:SF8">
    <property type="entry name" value="F-BOX AND WD REPEAT DOMAIN CONTAINING 7"/>
    <property type="match status" value="1"/>
</dbReference>
<gene>
    <name evidence="4" type="ORF">BT96DRAFT_869311</name>
</gene>
<dbReference type="InterPro" id="IPR001680">
    <property type="entry name" value="WD40_rpt"/>
</dbReference>
<dbReference type="PROSITE" id="PS50082">
    <property type="entry name" value="WD_REPEATS_2"/>
    <property type="match status" value="2"/>
</dbReference>
<dbReference type="InterPro" id="IPR036322">
    <property type="entry name" value="WD40_repeat_dom_sf"/>
</dbReference>
<dbReference type="Gene3D" id="2.130.10.10">
    <property type="entry name" value="YVTN repeat-like/Quinoprotein amine dehydrogenase"/>
    <property type="match status" value="1"/>
</dbReference>
<name>A0A6A4GCM8_9AGAR</name>